<evidence type="ECO:0000313" key="1">
    <source>
        <dbReference type="EMBL" id="TBU83969.1"/>
    </source>
</evidence>
<dbReference type="AlphaFoldDB" id="A0A4Q9QRZ1"/>
<dbReference type="SUPFAM" id="SSF56112">
    <property type="entry name" value="Protein kinase-like (PK-like)"/>
    <property type="match status" value="1"/>
</dbReference>
<reference evidence="1 2" key="1">
    <citation type="submission" date="2018-06" db="EMBL/GenBank/DDBJ databases">
        <title>Three novel Pseudomonas species isolated from symptomatic oak.</title>
        <authorList>
            <person name="Bueno-Gonzalez V."/>
            <person name="Brady C."/>
        </authorList>
    </citation>
    <scope>NUCLEOTIDE SEQUENCE [LARGE SCALE GENOMIC DNA]</scope>
    <source>
        <strain evidence="1 2">P9A</strain>
    </source>
</reference>
<dbReference type="InterPro" id="IPR011009">
    <property type="entry name" value="Kinase-like_dom_sf"/>
</dbReference>
<comment type="caution">
    <text evidence="1">The sequence shown here is derived from an EMBL/GenBank/DDBJ whole genome shotgun (WGS) entry which is preliminary data.</text>
</comment>
<proteinExistence type="predicted"/>
<evidence type="ECO:0000313" key="2">
    <source>
        <dbReference type="Proteomes" id="UP000292302"/>
    </source>
</evidence>
<dbReference type="Pfam" id="PF06293">
    <property type="entry name" value="Kdo"/>
    <property type="match status" value="1"/>
</dbReference>
<protein>
    <submittedName>
        <fullName evidence="1">Toluene tolerance protein</fullName>
    </submittedName>
</protein>
<dbReference type="EMBL" id="QJUI01000001">
    <property type="protein sequence ID" value="TBU83969.1"/>
    <property type="molecule type" value="Genomic_DNA"/>
</dbReference>
<keyword evidence="2" id="KW-1185">Reference proteome</keyword>
<dbReference type="Proteomes" id="UP000292302">
    <property type="component" value="Unassembled WGS sequence"/>
</dbReference>
<dbReference type="RefSeq" id="WP_131178154.1">
    <property type="nucleotide sequence ID" value="NZ_QJUI01000001.1"/>
</dbReference>
<sequence length="225" mass="25609">MSRLSNEQFSALRQHAEVIEADHHGEKVLKLVDGSFLKLFRRKRLISSATLVSHAKRFADNAAELKRRDILCPEIIATYRIRGIERTAVHYWPLPGKTLRQLLVQPSDEHTQLCRDLGALIAELHDKGVYFRSLHLGNVVQDEASRLGLIDISDMACGEAALGRLKRSRNFQHLFRYPQDVDKLQANREAFIDGYVEDLTPADASHFRKHLRSLFDQQAATSSKA</sequence>
<dbReference type="OrthoDB" id="8534453at2"/>
<gene>
    <name evidence="1" type="ORF">DNK06_00825</name>
</gene>
<name>A0A4Q9QRZ1_9GAMM</name>
<organism evidence="1 2">
    <name type="scientific">Phytopseudomonas daroniae</name>
    <dbReference type="NCBI Taxonomy" id="2487519"/>
    <lineage>
        <taxon>Bacteria</taxon>
        <taxon>Pseudomonadati</taxon>
        <taxon>Pseudomonadota</taxon>
        <taxon>Gammaproteobacteria</taxon>
        <taxon>Pseudomonadales</taxon>
        <taxon>Pseudomonadaceae</taxon>
        <taxon>Phytopseudomonas</taxon>
    </lineage>
</organism>
<accession>A0A4Q9QRZ1</accession>
<dbReference type="Gene3D" id="1.10.510.10">
    <property type="entry name" value="Transferase(Phosphotransferase) domain 1"/>
    <property type="match status" value="1"/>
</dbReference>